<accession>A0A9J5W5D2</accession>
<dbReference type="AlphaFoldDB" id="A0A9J5W5D2"/>
<keyword evidence="2" id="KW-1185">Reference proteome</keyword>
<gene>
    <name evidence="1" type="ORF">H5410_060214</name>
</gene>
<dbReference type="EMBL" id="JACXVP010000012">
    <property type="protein sequence ID" value="KAG5570448.1"/>
    <property type="molecule type" value="Genomic_DNA"/>
</dbReference>
<feature type="non-terminal residue" evidence="1">
    <location>
        <position position="96"/>
    </location>
</feature>
<dbReference type="Proteomes" id="UP000824120">
    <property type="component" value="Chromosome 12"/>
</dbReference>
<reference evidence="1 2" key="1">
    <citation type="submission" date="2020-09" db="EMBL/GenBank/DDBJ databases">
        <title>De no assembly of potato wild relative species, Solanum commersonii.</title>
        <authorList>
            <person name="Cho K."/>
        </authorList>
    </citation>
    <scope>NUCLEOTIDE SEQUENCE [LARGE SCALE GENOMIC DNA]</scope>
    <source>
        <strain evidence="1">LZ3.2</strain>
        <tissue evidence="1">Leaf</tissue>
    </source>
</reference>
<evidence type="ECO:0000313" key="1">
    <source>
        <dbReference type="EMBL" id="KAG5570448.1"/>
    </source>
</evidence>
<feature type="non-terminal residue" evidence="1">
    <location>
        <position position="1"/>
    </location>
</feature>
<name>A0A9J5W5D2_SOLCO</name>
<comment type="caution">
    <text evidence="1">The sequence shown here is derived from an EMBL/GenBank/DDBJ whole genome shotgun (WGS) entry which is preliminary data.</text>
</comment>
<organism evidence="1 2">
    <name type="scientific">Solanum commersonii</name>
    <name type="common">Commerson's wild potato</name>
    <name type="synonym">Commerson's nightshade</name>
    <dbReference type="NCBI Taxonomy" id="4109"/>
    <lineage>
        <taxon>Eukaryota</taxon>
        <taxon>Viridiplantae</taxon>
        <taxon>Streptophyta</taxon>
        <taxon>Embryophyta</taxon>
        <taxon>Tracheophyta</taxon>
        <taxon>Spermatophyta</taxon>
        <taxon>Magnoliopsida</taxon>
        <taxon>eudicotyledons</taxon>
        <taxon>Gunneridae</taxon>
        <taxon>Pentapetalae</taxon>
        <taxon>asterids</taxon>
        <taxon>lamiids</taxon>
        <taxon>Solanales</taxon>
        <taxon>Solanaceae</taxon>
        <taxon>Solanoideae</taxon>
        <taxon>Solaneae</taxon>
        <taxon>Solanum</taxon>
    </lineage>
</organism>
<protein>
    <submittedName>
        <fullName evidence="1">Uncharacterized protein</fullName>
    </submittedName>
</protein>
<evidence type="ECO:0000313" key="2">
    <source>
        <dbReference type="Proteomes" id="UP000824120"/>
    </source>
</evidence>
<sequence length="96" mass="11242">HRHTPPIWPTAIFATPASLSSSLVLNFALWWSLQPLPISNECNYYSPQGTCKSVYTGRNLLFFQKITRCFDLTLIHWHYHLIHRSQLKIDNTRALF</sequence>
<proteinExistence type="predicted"/>